<keyword evidence="1" id="KW-0805">Transcription regulation</keyword>
<dbReference type="SUPFAM" id="SSF46689">
    <property type="entry name" value="Homeodomain-like"/>
    <property type="match status" value="1"/>
</dbReference>
<gene>
    <name evidence="5" type="ORF">E4P47_03265</name>
</gene>
<dbReference type="PANTHER" id="PTHR47504:SF5">
    <property type="entry name" value="RIGHT ORIGIN-BINDING PROTEIN"/>
    <property type="match status" value="1"/>
</dbReference>
<dbReference type="GO" id="GO:0043565">
    <property type="term" value="F:sequence-specific DNA binding"/>
    <property type="evidence" value="ECO:0007669"/>
    <property type="project" value="InterPro"/>
</dbReference>
<evidence type="ECO:0000256" key="2">
    <source>
        <dbReference type="ARBA" id="ARBA00023125"/>
    </source>
</evidence>
<dbReference type="InterPro" id="IPR050959">
    <property type="entry name" value="MarA-like"/>
</dbReference>
<name>A0A4Y8WQ74_9PORP</name>
<dbReference type="EMBL" id="SPNC01000032">
    <property type="protein sequence ID" value="TFH95966.1"/>
    <property type="molecule type" value="Genomic_DNA"/>
</dbReference>
<evidence type="ECO:0000313" key="5">
    <source>
        <dbReference type="EMBL" id="TFH95966.1"/>
    </source>
</evidence>
<dbReference type="Pfam" id="PF12833">
    <property type="entry name" value="HTH_18"/>
    <property type="match status" value="1"/>
</dbReference>
<proteinExistence type="predicted"/>
<dbReference type="STRING" id="1122973.GCA_000379925_01485"/>
<dbReference type="PANTHER" id="PTHR47504">
    <property type="entry name" value="RIGHT ORIGIN-BINDING PROTEIN"/>
    <property type="match status" value="1"/>
</dbReference>
<evidence type="ECO:0000256" key="1">
    <source>
        <dbReference type="ARBA" id="ARBA00023015"/>
    </source>
</evidence>
<feature type="compositionally biased region" description="Basic and acidic residues" evidence="4">
    <location>
        <begin position="282"/>
        <end position="300"/>
    </location>
</feature>
<dbReference type="AlphaFoldDB" id="A0A4Y8WQ74"/>
<keyword evidence="3" id="KW-0804">Transcription</keyword>
<comment type="caution">
    <text evidence="5">The sequence shown here is derived from an EMBL/GenBank/DDBJ whole genome shotgun (WGS) entry which is preliminary data.</text>
</comment>
<dbReference type="PROSITE" id="PS01124">
    <property type="entry name" value="HTH_ARAC_FAMILY_2"/>
    <property type="match status" value="1"/>
</dbReference>
<dbReference type="RefSeq" id="WP_134849297.1">
    <property type="nucleotide sequence ID" value="NZ_CP197400.1"/>
</dbReference>
<evidence type="ECO:0000256" key="4">
    <source>
        <dbReference type="SAM" id="MobiDB-lite"/>
    </source>
</evidence>
<evidence type="ECO:0000313" key="6">
    <source>
        <dbReference type="Proteomes" id="UP000297225"/>
    </source>
</evidence>
<dbReference type="Proteomes" id="UP000297225">
    <property type="component" value="Unassembled WGS sequence"/>
</dbReference>
<dbReference type="GO" id="GO:0003700">
    <property type="term" value="F:DNA-binding transcription factor activity"/>
    <property type="evidence" value="ECO:0007669"/>
    <property type="project" value="InterPro"/>
</dbReference>
<sequence length="313" mass="36546">MKPINIERHYTCSCYAGGDEGTYFEVQMNAQESSEITSGSQILLVFVNCNDTRYTISSSEEGSPNNVNETRNAPFGMLIDSNHTLRVMLGERGVLQIFKFDRISHLCNGYSFSNLRRYAPLTMAHRTIEVYEPLKLALATIYRYYNDGLKCSDMMEAKLKEVFFVLSGYYKPEVLGELLAPLLRKEVDFKEFVMMNHYRAKSVQELAELRGMDLRKFNKLFKETFNVPPYTWMLEQKADLIEERLSDPTVPFKDIMDEFRFSSPSHFTVFCRRQFNRTPSQHRKELVKEEAERRAAERRANNPHYYNQTGKGM</sequence>
<organism evidence="5 6">
    <name type="scientific">Porphyromonas levii</name>
    <dbReference type="NCBI Taxonomy" id="28114"/>
    <lineage>
        <taxon>Bacteria</taxon>
        <taxon>Pseudomonadati</taxon>
        <taxon>Bacteroidota</taxon>
        <taxon>Bacteroidia</taxon>
        <taxon>Bacteroidales</taxon>
        <taxon>Porphyromonadaceae</taxon>
        <taxon>Porphyromonas</taxon>
    </lineage>
</organism>
<dbReference type="OrthoDB" id="1031098at2"/>
<evidence type="ECO:0000256" key="3">
    <source>
        <dbReference type="ARBA" id="ARBA00023163"/>
    </source>
</evidence>
<dbReference type="InterPro" id="IPR009057">
    <property type="entry name" value="Homeodomain-like_sf"/>
</dbReference>
<feature type="region of interest" description="Disordered" evidence="4">
    <location>
        <begin position="281"/>
        <end position="313"/>
    </location>
</feature>
<protein>
    <submittedName>
        <fullName evidence="5">AraC family transcriptional regulator</fullName>
    </submittedName>
</protein>
<reference evidence="5 6" key="1">
    <citation type="submission" date="2019-03" db="EMBL/GenBank/DDBJ databases">
        <title>Porphyromonas levii Isolated from the Uterus of Dairy Cows.</title>
        <authorList>
            <person name="Francis A.M."/>
        </authorList>
    </citation>
    <scope>NUCLEOTIDE SEQUENCE [LARGE SCALE GENOMIC DNA]</scope>
    <source>
        <strain evidence="5 6">AF5678</strain>
    </source>
</reference>
<dbReference type="InterPro" id="IPR018060">
    <property type="entry name" value="HTH_AraC"/>
</dbReference>
<feature type="compositionally biased region" description="Polar residues" evidence="4">
    <location>
        <begin position="304"/>
        <end position="313"/>
    </location>
</feature>
<keyword evidence="2" id="KW-0238">DNA-binding</keyword>
<dbReference type="Gene3D" id="1.10.10.60">
    <property type="entry name" value="Homeodomain-like"/>
    <property type="match status" value="1"/>
</dbReference>
<dbReference type="SMART" id="SM00342">
    <property type="entry name" value="HTH_ARAC"/>
    <property type="match status" value="1"/>
</dbReference>
<keyword evidence="6" id="KW-1185">Reference proteome</keyword>
<accession>A0A4Y8WQ74</accession>